<dbReference type="CDD" id="cd04301">
    <property type="entry name" value="NAT_SF"/>
    <property type="match status" value="1"/>
</dbReference>
<dbReference type="InterPro" id="IPR050680">
    <property type="entry name" value="YpeA/RimI_acetyltransf"/>
</dbReference>
<dbReference type="PANTHER" id="PTHR43420:SF47">
    <property type="entry name" value="N-ACETYLTRANSFERASE DOMAIN-CONTAINING PROTEIN"/>
    <property type="match status" value="1"/>
</dbReference>
<evidence type="ECO:0000256" key="2">
    <source>
        <dbReference type="ARBA" id="ARBA00023315"/>
    </source>
</evidence>
<dbReference type="Proteomes" id="UP001595814">
    <property type="component" value="Unassembled WGS sequence"/>
</dbReference>
<dbReference type="InterPro" id="IPR000182">
    <property type="entry name" value="GNAT_dom"/>
</dbReference>
<sequence length="177" mass="20795">MDEQHRYRLIKCQSSDLDNLVKISSETFRAAFEKQNDPVDFEKYMSEAFSADRLKKELNQKHASFYFLWDGDALAGYIKVNEFGAQSDLKIDEALELERIYVLQNYQGKGIGAHLIEEVKTIAKNRDKNFIWLGVWEENHSAIKFYEKNGFYKFGTHPYIVGDDKQTDWLMRYDLAV</sequence>
<dbReference type="GO" id="GO:0016746">
    <property type="term" value="F:acyltransferase activity"/>
    <property type="evidence" value="ECO:0007669"/>
    <property type="project" value="UniProtKB-KW"/>
</dbReference>
<dbReference type="Gene3D" id="3.40.630.30">
    <property type="match status" value="1"/>
</dbReference>
<name>A0ABV8JSW3_9FLAO</name>
<organism evidence="4 5">
    <name type="scientific">Euzebyella saccharophila</name>
    <dbReference type="NCBI Taxonomy" id="679664"/>
    <lineage>
        <taxon>Bacteria</taxon>
        <taxon>Pseudomonadati</taxon>
        <taxon>Bacteroidota</taxon>
        <taxon>Flavobacteriia</taxon>
        <taxon>Flavobacteriales</taxon>
        <taxon>Flavobacteriaceae</taxon>
        <taxon>Euzebyella</taxon>
    </lineage>
</organism>
<keyword evidence="5" id="KW-1185">Reference proteome</keyword>
<evidence type="ECO:0000313" key="4">
    <source>
        <dbReference type="EMBL" id="MFC4095884.1"/>
    </source>
</evidence>
<dbReference type="RefSeq" id="WP_192460477.1">
    <property type="nucleotide sequence ID" value="NZ_JACYFJ010000001.1"/>
</dbReference>
<evidence type="ECO:0000259" key="3">
    <source>
        <dbReference type="PROSITE" id="PS51186"/>
    </source>
</evidence>
<dbReference type="InterPro" id="IPR016181">
    <property type="entry name" value="Acyl_CoA_acyltransferase"/>
</dbReference>
<dbReference type="PROSITE" id="PS51186">
    <property type="entry name" value="GNAT"/>
    <property type="match status" value="1"/>
</dbReference>
<gene>
    <name evidence="4" type="ORF">ACFOUT_08360</name>
</gene>
<evidence type="ECO:0000256" key="1">
    <source>
        <dbReference type="ARBA" id="ARBA00022679"/>
    </source>
</evidence>
<accession>A0ABV8JSW3</accession>
<dbReference type="Pfam" id="PF00583">
    <property type="entry name" value="Acetyltransf_1"/>
    <property type="match status" value="1"/>
</dbReference>
<keyword evidence="1 4" id="KW-0808">Transferase</keyword>
<proteinExistence type="predicted"/>
<dbReference type="EC" id="2.3.1.-" evidence="4"/>
<dbReference type="EMBL" id="JBHSAW010000004">
    <property type="protein sequence ID" value="MFC4095884.1"/>
    <property type="molecule type" value="Genomic_DNA"/>
</dbReference>
<protein>
    <submittedName>
        <fullName evidence="4">GNAT family N-acetyltransferase</fullName>
        <ecNumber evidence="4">2.3.1.-</ecNumber>
    </submittedName>
</protein>
<keyword evidence="2 4" id="KW-0012">Acyltransferase</keyword>
<reference evidence="5" key="1">
    <citation type="journal article" date="2019" name="Int. J. Syst. Evol. Microbiol.">
        <title>The Global Catalogue of Microorganisms (GCM) 10K type strain sequencing project: providing services to taxonomists for standard genome sequencing and annotation.</title>
        <authorList>
            <consortium name="The Broad Institute Genomics Platform"/>
            <consortium name="The Broad Institute Genome Sequencing Center for Infectious Disease"/>
            <person name="Wu L."/>
            <person name="Ma J."/>
        </authorList>
    </citation>
    <scope>NUCLEOTIDE SEQUENCE [LARGE SCALE GENOMIC DNA]</scope>
    <source>
        <strain evidence="5">CECT 7477</strain>
    </source>
</reference>
<evidence type="ECO:0000313" key="5">
    <source>
        <dbReference type="Proteomes" id="UP001595814"/>
    </source>
</evidence>
<comment type="caution">
    <text evidence="4">The sequence shown here is derived from an EMBL/GenBank/DDBJ whole genome shotgun (WGS) entry which is preliminary data.</text>
</comment>
<dbReference type="SUPFAM" id="SSF55729">
    <property type="entry name" value="Acyl-CoA N-acyltransferases (Nat)"/>
    <property type="match status" value="1"/>
</dbReference>
<feature type="domain" description="N-acetyltransferase" evidence="3">
    <location>
        <begin position="26"/>
        <end position="176"/>
    </location>
</feature>
<dbReference type="PANTHER" id="PTHR43420">
    <property type="entry name" value="ACETYLTRANSFERASE"/>
    <property type="match status" value="1"/>
</dbReference>